<evidence type="ECO:0000256" key="6">
    <source>
        <dbReference type="ARBA" id="ARBA00023268"/>
    </source>
</evidence>
<evidence type="ECO:0000313" key="11">
    <source>
        <dbReference type="EMBL" id="TYC10311.1"/>
    </source>
</evidence>
<dbReference type="InterPro" id="IPR016036">
    <property type="entry name" value="Malonyl_transacylase_ACP-bd"/>
</dbReference>
<dbReference type="SMART" id="SM00825">
    <property type="entry name" value="PKS_KS"/>
    <property type="match status" value="1"/>
</dbReference>
<dbReference type="PROSITE" id="PS50075">
    <property type="entry name" value="CARRIER"/>
    <property type="match status" value="1"/>
</dbReference>
<dbReference type="GO" id="GO:0031177">
    <property type="term" value="F:phosphopantetheine binding"/>
    <property type="evidence" value="ECO:0007669"/>
    <property type="project" value="InterPro"/>
</dbReference>
<dbReference type="SUPFAM" id="SSF55048">
    <property type="entry name" value="Probable ACP-binding domain of malonyl-CoA ACP transacylase"/>
    <property type="match status" value="1"/>
</dbReference>
<dbReference type="Pfam" id="PF00109">
    <property type="entry name" value="ketoacyl-synt"/>
    <property type="match status" value="1"/>
</dbReference>
<dbReference type="InterPro" id="IPR050091">
    <property type="entry name" value="PKS_NRPS_Biosynth_Enz"/>
</dbReference>
<evidence type="ECO:0000256" key="5">
    <source>
        <dbReference type="ARBA" id="ARBA00023194"/>
    </source>
</evidence>
<dbReference type="PROSITE" id="PS00606">
    <property type="entry name" value="KS3_1"/>
    <property type="match status" value="1"/>
</dbReference>
<dbReference type="PANTHER" id="PTHR43775:SF51">
    <property type="entry name" value="INACTIVE PHENOLPHTHIOCEROL SYNTHESIS POLYKETIDE SYNTHASE TYPE I PKS1-RELATED"/>
    <property type="match status" value="1"/>
</dbReference>
<dbReference type="Pfam" id="PF18369">
    <property type="entry name" value="PKS_DE"/>
    <property type="match status" value="1"/>
</dbReference>
<dbReference type="Gene3D" id="3.40.366.10">
    <property type="entry name" value="Malonyl-Coenzyme A Acyl Carrier Protein, domain 2"/>
    <property type="match status" value="1"/>
</dbReference>
<dbReference type="SUPFAM" id="SSF47336">
    <property type="entry name" value="ACP-like"/>
    <property type="match status" value="1"/>
</dbReference>
<dbReference type="InterPro" id="IPR009081">
    <property type="entry name" value="PP-bd_ACP"/>
</dbReference>
<dbReference type="GO" id="GO:0006633">
    <property type="term" value="P:fatty acid biosynthetic process"/>
    <property type="evidence" value="ECO:0007669"/>
    <property type="project" value="InterPro"/>
</dbReference>
<dbReference type="InterPro" id="IPR014043">
    <property type="entry name" value="Acyl_transferase_dom"/>
</dbReference>
<dbReference type="InterPro" id="IPR041618">
    <property type="entry name" value="PKS_DE"/>
</dbReference>
<comment type="caution">
    <text evidence="11">The sequence shown here is derived from an EMBL/GenBank/DDBJ whole genome shotgun (WGS) entry which is preliminary data.</text>
</comment>
<evidence type="ECO:0000256" key="2">
    <source>
        <dbReference type="ARBA" id="ARBA00022450"/>
    </source>
</evidence>
<name>A0A5D0TVL9_9ACTN</name>
<dbReference type="Pfam" id="PF00698">
    <property type="entry name" value="Acyl_transf_1"/>
    <property type="match status" value="1"/>
</dbReference>
<dbReference type="InterPro" id="IPR001227">
    <property type="entry name" value="Ac_transferase_dom_sf"/>
</dbReference>
<keyword evidence="5" id="KW-0045">Antibiotic biosynthesis</keyword>
<dbReference type="Gene3D" id="3.30.70.3290">
    <property type="match status" value="1"/>
</dbReference>
<dbReference type="InterPro" id="IPR016039">
    <property type="entry name" value="Thiolase-like"/>
</dbReference>
<dbReference type="Gene3D" id="3.40.50.720">
    <property type="entry name" value="NAD(P)-binding Rossmann-like Domain"/>
    <property type="match status" value="1"/>
</dbReference>
<evidence type="ECO:0000259" key="10">
    <source>
        <dbReference type="PROSITE" id="PS52004"/>
    </source>
</evidence>
<keyword evidence="12" id="KW-1185">Reference proteome</keyword>
<dbReference type="PROSITE" id="PS52004">
    <property type="entry name" value="KS3_2"/>
    <property type="match status" value="1"/>
</dbReference>
<dbReference type="Gene3D" id="6.10.140.1830">
    <property type="match status" value="1"/>
</dbReference>
<feature type="domain" description="Carrier" evidence="9">
    <location>
        <begin position="1411"/>
        <end position="1486"/>
    </location>
</feature>
<keyword evidence="6" id="KW-0511">Multifunctional enzyme</keyword>
<evidence type="ECO:0000313" key="12">
    <source>
        <dbReference type="Proteomes" id="UP000322634"/>
    </source>
</evidence>
<dbReference type="GO" id="GO:0004315">
    <property type="term" value="F:3-oxoacyl-[acyl-carrier-protein] synthase activity"/>
    <property type="evidence" value="ECO:0007669"/>
    <property type="project" value="InterPro"/>
</dbReference>
<organism evidence="11 12">
    <name type="scientific">Actinomadura syzygii</name>
    <dbReference type="NCBI Taxonomy" id="1427538"/>
    <lineage>
        <taxon>Bacteria</taxon>
        <taxon>Bacillati</taxon>
        <taxon>Actinomycetota</taxon>
        <taxon>Actinomycetes</taxon>
        <taxon>Streptosporangiales</taxon>
        <taxon>Thermomonosporaceae</taxon>
        <taxon>Actinomadura</taxon>
    </lineage>
</organism>
<dbReference type="Pfam" id="PF16197">
    <property type="entry name" value="KAsynt_C_assoc"/>
    <property type="match status" value="1"/>
</dbReference>
<dbReference type="InterPro" id="IPR032821">
    <property type="entry name" value="PKS_assoc"/>
</dbReference>
<dbReference type="GO" id="GO:0004312">
    <property type="term" value="F:fatty acid synthase activity"/>
    <property type="evidence" value="ECO:0007669"/>
    <property type="project" value="TreeGrafter"/>
</dbReference>
<dbReference type="Pfam" id="PF08990">
    <property type="entry name" value="Docking"/>
    <property type="match status" value="1"/>
</dbReference>
<dbReference type="Pfam" id="PF00550">
    <property type="entry name" value="PP-binding"/>
    <property type="match status" value="1"/>
</dbReference>
<dbReference type="InterPro" id="IPR020806">
    <property type="entry name" value="PKS_PP-bd"/>
</dbReference>
<dbReference type="Gene3D" id="3.40.47.10">
    <property type="match status" value="1"/>
</dbReference>
<feature type="region of interest" description="Disordered" evidence="8">
    <location>
        <begin position="1373"/>
        <end position="1395"/>
    </location>
</feature>
<dbReference type="Pfam" id="PF08659">
    <property type="entry name" value="KR"/>
    <property type="match status" value="1"/>
</dbReference>
<feature type="domain" description="Ketosynthase family 3 (KS3)" evidence="10">
    <location>
        <begin position="37"/>
        <end position="463"/>
    </location>
</feature>
<dbReference type="Gene3D" id="1.10.1200.10">
    <property type="entry name" value="ACP-like"/>
    <property type="match status" value="1"/>
</dbReference>
<evidence type="ECO:0000256" key="3">
    <source>
        <dbReference type="ARBA" id="ARBA00022553"/>
    </source>
</evidence>
<proteinExistence type="predicted"/>
<evidence type="ECO:0000256" key="1">
    <source>
        <dbReference type="ARBA" id="ARBA00001957"/>
    </source>
</evidence>
<sequence length="1498" mass="156258">MMTHETDDGKLVDYLKWVTAELHSTRARLADVESGGAEPVAVVGMACRYPGGVASPDDLWRLVADGGDAIGGFPAGRGWDLDGLFDPDPDHPGTSYSREGGFLHDADAFDPAFFGISPREALAMDPQQRLLLEVAWETFERAGIVPADLRGSATGVFAGVIYADYAARLGRAPAEVEGFLGSGSAASVASGRVAYTFGLEGPAVTVDTACSSSLVAVHLAAHALRRGECSLALAGGVTVMSTPGVFVEFSRQRGMSPDGRCRSFATSADGTGWSEGAGLVLLERLSDARRNGHRVLALVRGSAINQDGASNGLTAPNGPSQERLIHRALAEAGLTTNDIDAVEAHGTGTTLGDPIEAQALINTYGQQRDPDKPLWLGSIKSNLGHTQAAAGTAGIIKMIMGIRHRTLPRTLHVDAPTPHVDWDDSGVRLLTEARPWPETESPRRAAVSSFGISGTNAHVILEQPPDEQEPEQDTDDGDAASRVVPWTLSARTPGALRGQAERLLGFVRAEDAPGPRAVGRALATTRTAFEHRAVVVAADQDEATRALAALARDEPSPNVARYRAARPPGATAFLFSGQGSQRAGMGRDLYEDFPVFAEALDEACAEFAGHLDEPLRETMFAPPRSPRATLLDQTLYTQPALFAYQTALHRLITSFGIVPTHLLGHSIGELTAAHLAGVLSLRDAAALIAARARLMQDAGDGVMIAVNASEDAVRALLDGHGDRVSIAAVNTPDSVVLSGDADTALELAGRLAEQGLRTRRVNVSNAFHSPHMDPVLEDFRAVADALAFQRPTIPVVSNVTGAIGGAEFTDPGYWARHLRGTVRFADGITTLRAEGVTTFVELGPDAVLSAMVRRGRSESDAGAIPVQRAGRPEARTFLTALAALDAAGSPVAWSAAFGPGPVAADLPTYAFERDRYWLRADAPAAAPPDDGGPDPAFWAAVDRGDLDALTAALEAEPHEELAIGALVPALARWRRGRRTRYRTVWRPVADGPTRGTPGRWAVLVPDEVDAASAEPLLDALRAEGLDVVPLPFRTGEAAPSGPIPDRIAGVLALLAFDDGAPKRAAELVRAVAGVDVPVWLATRRAVAARPADPPPDPSRAALWGLGEALAAERPGRVGLADLPDGPDAGPPAAFARTLRAGADRDQLAFRESGVFARRLTRAAPPSGLAPRGDGTVLVLAPRGVDEDLVARAGAGAARTVVAAPPELGAGETTDWDPADASGLRSLLAAIPADRPLARVVFDAAAPASVEPDGAAAPTYGDFAAELKALVKAALEIDALTRADEPPLLVFRTRSGALLPVPGRPADAVARAFLDAVAAARRAAGFPAASVAWDPGVDVPGVAAALGAEAEPPLLLADTDWDAVAGPVPPLFDELRSAPDTAPEDASGARDGGTGPDWRELVAAAPADERERLLATLVRTHAAAALGHASPEAIEPDADLAELGITSFSALELRNLLAEATGVALPATVVFEEPTLSRLAARLRAGLDGAAESDLERSI</sequence>
<protein>
    <submittedName>
        <fullName evidence="11">Acyltransferase domain-containing protein</fullName>
    </submittedName>
</protein>
<dbReference type="InterPro" id="IPR036736">
    <property type="entry name" value="ACP-like_sf"/>
</dbReference>
<dbReference type="InterPro" id="IPR014030">
    <property type="entry name" value="Ketoacyl_synth_N"/>
</dbReference>
<dbReference type="EMBL" id="VSFF01000012">
    <property type="protein sequence ID" value="TYC10311.1"/>
    <property type="molecule type" value="Genomic_DNA"/>
</dbReference>
<evidence type="ECO:0000259" key="9">
    <source>
        <dbReference type="PROSITE" id="PS50075"/>
    </source>
</evidence>
<keyword evidence="2" id="KW-0596">Phosphopantetheine</keyword>
<dbReference type="SUPFAM" id="SSF51735">
    <property type="entry name" value="NAD(P)-binding Rossmann-fold domains"/>
    <property type="match status" value="1"/>
</dbReference>
<dbReference type="PANTHER" id="PTHR43775">
    <property type="entry name" value="FATTY ACID SYNTHASE"/>
    <property type="match status" value="1"/>
</dbReference>
<dbReference type="InterPro" id="IPR016035">
    <property type="entry name" value="Acyl_Trfase/lysoPLipase"/>
</dbReference>
<dbReference type="Gene3D" id="3.40.50.11460">
    <property type="match status" value="1"/>
</dbReference>
<gene>
    <name evidence="11" type="ORF">FXF65_30775</name>
</gene>
<dbReference type="FunFam" id="3.40.47.10:FF:000019">
    <property type="entry name" value="Polyketide synthase type I"/>
    <property type="match status" value="1"/>
</dbReference>
<dbReference type="GO" id="GO:0033068">
    <property type="term" value="P:macrolide biosynthetic process"/>
    <property type="evidence" value="ECO:0007669"/>
    <property type="project" value="UniProtKB-ARBA"/>
</dbReference>
<dbReference type="InterPro" id="IPR014031">
    <property type="entry name" value="Ketoacyl_synth_C"/>
</dbReference>
<evidence type="ECO:0000256" key="4">
    <source>
        <dbReference type="ARBA" id="ARBA00022679"/>
    </source>
</evidence>
<dbReference type="InterPro" id="IPR020841">
    <property type="entry name" value="PKS_Beta-ketoAc_synthase_dom"/>
</dbReference>
<keyword evidence="3" id="KW-0597">Phosphoprotein</keyword>
<dbReference type="InterPro" id="IPR015083">
    <property type="entry name" value="NorB/c/GfsB-D-like_docking"/>
</dbReference>
<comment type="cofactor">
    <cofactor evidence="1">
        <name>pantetheine 4'-phosphate</name>
        <dbReference type="ChEBI" id="CHEBI:47942"/>
    </cofactor>
</comment>
<keyword evidence="4 11" id="KW-0808">Transferase</keyword>
<dbReference type="SUPFAM" id="SSF52151">
    <property type="entry name" value="FabD/lysophospholipase-like"/>
    <property type="match status" value="1"/>
</dbReference>
<dbReference type="SUPFAM" id="SSF53901">
    <property type="entry name" value="Thiolase-like"/>
    <property type="match status" value="1"/>
</dbReference>
<keyword evidence="7 11" id="KW-0012">Acyltransferase</keyword>
<dbReference type="InterPro" id="IPR013968">
    <property type="entry name" value="PKS_KR"/>
</dbReference>
<dbReference type="InterPro" id="IPR018201">
    <property type="entry name" value="Ketoacyl_synth_AS"/>
</dbReference>
<reference evidence="11 12" key="1">
    <citation type="submission" date="2019-08" db="EMBL/GenBank/DDBJ databases">
        <title>Actinomadura sp. nov. CYP1-5 isolated from mountain soil.</title>
        <authorList>
            <person name="Songsumanus A."/>
            <person name="Kuncharoen N."/>
            <person name="Kudo T."/>
            <person name="Yuki M."/>
            <person name="Igarashi Y."/>
            <person name="Tanasupawat S."/>
        </authorList>
    </citation>
    <scope>NUCLEOTIDE SEQUENCE [LARGE SCALE GENOMIC DNA]</scope>
    <source>
        <strain evidence="11 12">GKU157</strain>
    </source>
</reference>
<accession>A0A5D0TVL9</accession>
<dbReference type="Pfam" id="PF02801">
    <property type="entry name" value="Ketoacyl-synt_C"/>
    <property type="match status" value="1"/>
</dbReference>
<dbReference type="InterPro" id="IPR036291">
    <property type="entry name" value="NAD(P)-bd_dom_sf"/>
</dbReference>
<evidence type="ECO:0000256" key="7">
    <source>
        <dbReference type="ARBA" id="ARBA00023315"/>
    </source>
</evidence>
<evidence type="ECO:0000256" key="8">
    <source>
        <dbReference type="SAM" id="MobiDB-lite"/>
    </source>
</evidence>
<dbReference type="OrthoDB" id="4537517at2"/>
<dbReference type="CDD" id="cd00833">
    <property type="entry name" value="PKS"/>
    <property type="match status" value="1"/>
</dbReference>
<dbReference type="SMART" id="SM00823">
    <property type="entry name" value="PKS_PP"/>
    <property type="match status" value="1"/>
</dbReference>
<dbReference type="Proteomes" id="UP000322634">
    <property type="component" value="Unassembled WGS sequence"/>
</dbReference>
<dbReference type="SMART" id="SM00827">
    <property type="entry name" value="PKS_AT"/>
    <property type="match status" value="1"/>
</dbReference>